<keyword evidence="2" id="KW-0812">Transmembrane</keyword>
<evidence type="ECO:0000256" key="3">
    <source>
        <dbReference type="ARBA" id="ARBA00022989"/>
    </source>
</evidence>
<dbReference type="GO" id="GO:0016020">
    <property type="term" value="C:membrane"/>
    <property type="evidence" value="ECO:0007669"/>
    <property type="project" value="InterPro"/>
</dbReference>
<keyword evidence="3" id="KW-1133">Transmembrane helix</keyword>
<dbReference type="PANTHER" id="PTHR39344:SF1">
    <property type="entry name" value="UPF0182 PROTEIN SLL1060"/>
    <property type="match status" value="1"/>
</dbReference>
<evidence type="ECO:0000256" key="2">
    <source>
        <dbReference type="ARBA" id="ARBA00022692"/>
    </source>
</evidence>
<proteinExistence type="predicted"/>
<protein>
    <submittedName>
        <fullName evidence="5">Uncharacterized protein</fullName>
    </submittedName>
</protein>
<dbReference type="PANTHER" id="PTHR39344">
    <property type="entry name" value="UPF0182 PROTEIN SLL1060"/>
    <property type="match status" value="1"/>
</dbReference>
<dbReference type="InterPro" id="IPR005372">
    <property type="entry name" value="UPF0182"/>
</dbReference>
<accession>A0A382TYW2</accession>
<keyword evidence="1" id="KW-1003">Cell membrane</keyword>
<evidence type="ECO:0000256" key="1">
    <source>
        <dbReference type="ARBA" id="ARBA00022475"/>
    </source>
</evidence>
<dbReference type="EMBL" id="UINC01139998">
    <property type="protein sequence ID" value="SVD26887.1"/>
    <property type="molecule type" value="Genomic_DNA"/>
</dbReference>
<gene>
    <name evidence="5" type="ORF">METZ01_LOCUS379741</name>
</gene>
<dbReference type="GO" id="GO:0005576">
    <property type="term" value="C:extracellular region"/>
    <property type="evidence" value="ECO:0007669"/>
    <property type="project" value="TreeGrafter"/>
</dbReference>
<reference evidence="5" key="1">
    <citation type="submission" date="2018-05" db="EMBL/GenBank/DDBJ databases">
        <authorList>
            <person name="Lanie J.A."/>
            <person name="Ng W.-L."/>
            <person name="Kazmierczak K.M."/>
            <person name="Andrzejewski T.M."/>
            <person name="Davidsen T.M."/>
            <person name="Wayne K.J."/>
            <person name="Tettelin H."/>
            <person name="Glass J.I."/>
            <person name="Rusch D."/>
            <person name="Podicherti R."/>
            <person name="Tsui H.-C.T."/>
            <person name="Winkler M.E."/>
        </authorList>
    </citation>
    <scope>NUCLEOTIDE SEQUENCE</scope>
</reference>
<feature type="non-terminal residue" evidence="5">
    <location>
        <position position="297"/>
    </location>
</feature>
<evidence type="ECO:0000256" key="4">
    <source>
        <dbReference type="ARBA" id="ARBA00023136"/>
    </source>
</evidence>
<evidence type="ECO:0000313" key="5">
    <source>
        <dbReference type="EMBL" id="SVD26887.1"/>
    </source>
</evidence>
<keyword evidence="4" id="KW-0472">Membrane</keyword>
<dbReference type="AlphaFoldDB" id="A0A382TYW2"/>
<feature type="non-terminal residue" evidence="5">
    <location>
        <position position="1"/>
    </location>
</feature>
<organism evidence="5">
    <name type="scientific">marine metagenome</name>
    <dbReference type="NCBI Taxonomy" id="408172"/>
    <lineage>
        <taxon>unclassified sequences</taxon>
        <taxon>metagenomes</taxon>
        <taxon>ecological metagenomes</taxon>
    </lineage>
</organism>
<sequence length="297" mass="33962">LKKVTLALIGIGVIYFVGSFYPKILQTLVVNPNELIKETPFIEHTIAGSLLAYGLDTTVTKTLTGAEALNADSIRDNSLTIENIRLWDQEPLLDTLGQLQEIRTYYQFNSVDNDRYTIDGRYRQTLLSPRELESENLPNRTWINEHLTFTHGYGVTLSPVNQITPQGLPVLFIKDIPPRSNVDLKVEQPEIYFGELSNDHVFVNTGTKEFDYPEGEKNVYKNYEGSGGFLVESFIRKALLAARFKTLKILFSQDINSESRVLMYRNITERVLKVVPFLRLDGDPYLVVTEGKMKWIY</sequence>
<dbReference type="Pfam" id="PF03699">
    <property type="entry name" value="UPF0182"/>
    <property type="match status" value="1"/>
</dbReference>
<name>A0A382TYW2_9ZZZZ</name>